<dbReference type="Proteomes" id="UP000007129">
    <property type="component" value="Unassembled WGS sequence"/>
</dbReference>
<evidence type="ECO:0000313" key="2">
    <source>
        <dbReference type="Proteomes" id="UP000007129"/>
    </source>
</evidence>
<dbReference type="VEuPathDB" id="FungiDB:MPH_06088"/>
<name>K2RVG7_MACPH</name>
<protein>
    <submittedName>
        <fullName evidence="1">Uncharacterized protein</fullName>
    </submittedName>
</protein>
<organism evidence="1 2">
    <name type="scientific">Macrophomina phaseolina (strain MS6)</name>
    <name type="common">Charcoal rot fungus</name>
    <dbReference type="NCBI Taxonomy" id="1126212"/>
    <lineage>
        <taxon>Eukaryota</taxon>
        <taxon>Fungi</taxon>
        <taxon>Dikarya</taxon>
        <taxon>Ascomycota</taxon>
        <taxon>Pezizomycotina</taxon>
        <taxon>Dothideomycetes</taxon>
        <taxon>Dothideomycetes incertae sedis</taxon>
        <taxon>Botryosphaeriales</taxon>
        <taxon>Botryosphaeriaceae</taxon>
        <taxon>Macrophomina</taxon>
    </lineage>
</organism>
<gene>
    <name evidence="1" type="ORF">MPH_06088</name>
</gene>
<proteinExistence type="predicted"/>
<dbReference type="EMBL" id="AHHD01000264">
    <property type="protein sequence ID" value="EKG16702.1"/>
    <property type="molecule type" value="Genomic_DNA"/>
</dbReference>
<reference evidence="1 2" key="1">
    <citation type="journal article" date="2012" name="BMC Genomics">
        <title>Tools to kill: Genome of one of the most destructive plant pathogenic fungi Macrophomina phaseolina.</title>
        <authorList>
            <person name="Islam M.S."/>
            <person name="Haque M.S."/>
            <person name="Islam M.M."/>
            <person name="Emdad E.M."/>
            <person name="Halim A."/>
            <person name="Hossen Q.M.M."/>
            <person name="Hossain M.Z."/>
            <person name="Ahmed B."/>
            <person name="Rahim S."/>
            <person name="Rahman M.S."/>
            <person name="Alam M.M."/>
            <person name="Hou S."/>
            <person name="Wan X."/>
            <person name="Saito J.A."/>
            <person name="Alam M."/>
        </authorList>
    </citation>
    <scope>NUCLEOTIDE SEQUENCE [LARGE SCALE GENOMIC DNA]</scope>
    <source>
        <strain evidence="1 2">MS6</strain>
    </source>
</reference>
<dbReference type="HOGENOM" id="CLU_1759162_0_0_1"/>
<comment type="caution">
    <text evidence="1">The sequence shown here is derived from an EMBL/GenBank/DDBJ whole genome shotgun (WGS) entry which is preliminary data.</text>
</comment>
<dbReference type="InParanoid" id="K2RVG7"/>
<accession>K2RVG7</accession>
<sequence length="148" mass="15652">MDLYSQCEYFDEISRAANFGLEKNCRYQVEQWSAKQPSQAEAEGRRHCLVDKWETVAIRSADKLAVHWVHQGAEELAAGNLVAGNPVAEGKWANAAILAGIPGSAGILEAGAADTLGSLVGNVEVDMAEVADMPVGDIGLAVVEEAGN</sequence>
<dbReference type="AlphaFoldDB" id="K2RVG7"/>
<evidence type="ECO:0000313" key="1">
    <source>
        <dbReference type="EMBL" id="EKG16702.1"/>
    </source>
</evidence>